<organism evidence="3 4">
    <name type="scientific">Sulfobacillus benefaciens</name>
    <dbReference type="NCBI Taxonomy" id="453960"/>
    <lineage>
        <taxon>Bacteria</taxon>
        <taxon>Bacillati</taxon>
        <taxon>Bacillota</taxon>
        <taxon>Clostridia</taxon>
        <taxon>Eubacteriales</taxon>
        <taxon>Clostridiales Family XVII. Incertae Sedis</taxon>
        <taxon>Sulfobacillus</taxon>
    </lineage>
</organism>
<reference evidence="3 4" key="1">
    <citation type="journal article" date="2014" name="BMC Genomics">
        <title>Comparison of environmental and isolate Sulfobacillus genomes reveals diverse carbon, sulfur, nitrogen, and hydrogen metabolisms.</title>
        <authorList>
            <person name="Justice N.B."/>
            <person name="Norman A."/>
            <person name="Brown C.T."/>
            <person name="Singh A."/>
            <person name="Thomas B.C."/>
            <person name="Banfield J.F."/>
        </authorList>
    </citation>
    <scope>NUCLEOTIDE SEQUENCE [LARGE SCALE GENOMIC DNA]</scope>
    <source>
        <strain evidence="3">AMDSBA4</strain>
    </source>
</reference>
<evidence type="ECO:0000313" key="3">
    <source>
        <dbReference type="EMBL" id="PSR31364.1"/>
    </source>
</evidence>
<protein>
    <recommendedName>
        <fullName evidence="5">DUF3887 domain-containing protein</fullName>
    </recommendedName>
</protein>
<sequence length="150" mass="15415">MSLGLMFLTITFGFSLAEGQSAKAALAHIATVAVQEMSVEGGYTAPVQQTLIQDLQRQGFNPQLAQVSVTPSGYRAAYGQSMTLTIAYPFPVHIVDVSAFSVAISDTEGAISFYVPGSPASNDPIISPPGAGTNDLQGTVQGGSGSFTGP</sequence>
<evidence type="ECO:0008006" key="5">
    <source>
        <dbReference type="Google" id="ProtNLM"/>
    </source>
</evidence>
<feature type="signal peptide" evidence="2">
    <location>
        <begin position="1"/>
        <end position="17"/>
    </location>
</feature>
<name>A0A2T2XA24_9FIRM</name>
<keyword evidence="2" id="KW-0732">Signal</keyword>
<evidence type="ECO:0000256" key="2">
    <source>
        <dbReference type="SAM" id="SignalP"/>
    </source>
</evidence>
<dbReference type="AlphaFoldDB" id="A0A2T2XA24"/>
<feature type="region of interest" description="Disordered" evidence="1">
    <location>
        <begin position="123"/>
        <end position="150"/>
    </location>
</feature>
<feature type="chain" id="PRO_5039268864" description="DUF3887 domain-containing protein" evidence="2">
    <location>
        <begin position="18"/>
        <end position="150"/>
    </location>
</feature>
<evidence type="ECO:0000256" key="1">
    <source>
        <dbReference type="SAM" id="MobiDB-lite"/>
    </source>
</evidence>
<accession>A0A2T2XA24</accession>
<proteinExistence type="predicted"/>
<gene>
    <name evidence="3" type="ORF">C7B46_16955</name>
</gene>
<comment type="caution">
    <text evidence="3">The sequence shown here is derived from an EMBL/GenBank/DDBJ whole genome shotgun (WGS) entry which is preliminary data.</text>
</comment>
<dbReference type="Proteomes" id="UP000242972">
    <property type="component" value="Unassembled WGS sequence"/>
</dbReference>
<evidence type="ECO:0000313" key="4">
    <source>
        <dbReference type="Proteomes" id="UP000242972"/>
    </source>
</evidence>
<feature type="compositionally biased region" description="Gly residues" evidence="1">
    <location>
        <begin position="140"/>
        <end position="150"/>
    </location>
</feature>
<dbReference type="EMBL" id="PXYW01000065">
    <property type="protein sequence ID" value="PSR31364.1"/>
    <property type="molecule type" value="Genomic_DNA"/>
</dbReference>